<dbReference type="KEGG" id="nga:Ngar_c03060"/>
<sequence length="70" mass="7871">MFGKSGLQWLKSLQLSLIDKVIIMDTSIAAIESINCQIDIVSKEICKYAWDSEDVRIILSMTGKGYSLRC</sequence>
<gene>
    <name evidence="1" type="ordered locus">Ngar_c03060</name>
</gene>
<evidence type="ECO:0000313" key="2">
    <source>
        <dbReference type="Proteomes" id="UP000008037"/>
    </source>
</evidence>
<dbReference type="GeneID" id="58787616"/>
<dbReference type="EMBL" id="CP002408">
    <property type="protein sequence ID" value="AFU57254.1"/>
    <property type="molecule type" value="Genomic_DNA"/>
</dbReference>
<evidence type="ECO:0000313" key="1">
    <source>
        <dbReference type="EMBL" id="AFU57254.1"/>
    </source>
</evidence>
<dbReference type="InParanoid" id="K0ILR1"/>
<name>K0ILR1_NITGG</name>
<dbReference type="STRING" id="1237085.Ngar_c03060"/>
<dbReference type="BioCyc" id="CNIT1237085:G1324-306-MONOMER"/>
<dbReference type="Proteomes" id="UP000008037">
    <property type="component" value="Chromosome"/>
</dbReference>
<accession>K0ILR1</accession>
<reference evidence="1 2" key="1">
    <citation type="journal article" date="2012" name="Environ. Microbiol.">
        <title>The genome of the ammonia-oxidizing Candidatus Nitrososphaera gargensis: insights into metabolic versatility and environmental adaptations.</title>
        <authorList>
            <person name="Spang A."/>
            <person name="Poehlein A."/>
            <person name="Offre P."/>
            <person name="Zumbragel S."/>
            <person name="Haider S."/>
            <person name="Rychlik N."/>
            <person name="Nowka B."/>
            <person name="Schmeisser C."/>
            <person name="Lebedeva E.V."/>
            <person name="Rattei T."/>
            <person name="Bohm C."/>
            <person name="Schmid M."/>
            <person name="Galushko A."/>
            <person name="Hatzenpichler R."/>
            <person name="Weinmaier T."/>
            <person name="Daniel R."/>
            <person name="Schleper C."/>
            <person name="Spieck E."/>
            <person name="Streit W."/>
            <person name="Wagner M."/>
        </authorList>
    </citation>
    <scope>NUCLEOTIDE SEQUENCE [LARGE SCALE GENOMIC DNA]</scope>
    <source>
        <strain evidence="2">Ga9.2</strain>
    </source>
</reference>
<dbReference type="HOGENOM" id="CLU_2748314_0_0_2"/>
<dbReference type="AlphaFoldDB" id="K0ILR1"/>
<proteinExistence type="predicted"/>
<protein>
    <submittedName>
        <fullName evidence="1">Uncharacterized protein</fullName>
    </submittedName>
</protein>
<organism evidence="1 2">
    <name type="scientific">Nitrososphaera gargensis (strain Ga9.2)</name>
    <dbReference type="NCBI Taxonomy" id="1237085"/>
    <lineage>
        <taxon>Archaea</taxon>
        <taxon>Nitrososphaerota</taxon>
        <taxon>Nitrososphaeria</taxon>
        <taxon>Nitrososphaerales</taxon>
        <taxon>Nitrososphaeraceae</taxon>
        <taxon>Nitrososphaera</taxon>
    </lineage>
</organism>
<keyword evidence="2" id="KW-1185">Reference proteome</keyword>
<dbReference type="RefSeq" id="WP_015017827.1">
    <property type="nucleotide sequence ID" value="NC_018719.1"/>
</dbReference>